<dbReference type="PANTHER" id="PTHR14859:SF15">
    <property type="entry name" value="ENDONUCLEASE_EXONUCLEASE_PHOSPHATASE DOMAIN-CONTAINING PROTEIN"/>
    <property type="match status" value="1"/>
</dbReference>
<dbReference type="InterPro" id="IPR036691">
    <property type="entry name" value="Endo/exonu/phosph_ase_sf"/>
</dbReference>
<name>A0A1Y3QRK6_9BACT</name>
<dbReference type="InterPro" id="IPR005135">
    <property type="entry name" value="Endo/exonuclease/phosphatase"/>
</dbReference>
<evidence type="ECO:0000313" key="3">
    <source>
        <dbReference type="Proteomes" id="UP000195772"/>
    </source>
</evidence>
<evidence type="ECO:0000313" key="2">
    <source>
        <dbReference type="EMBL" id="OUN02264.1"/>
    </source>
</evidence>
<dbReference type="GO" id="GO:0006506">
    <property type="term" value="P:GPI anchor biosynthetic process"/>
    <property type="evidence" value="ECO:0007669"/>
    <property type="project" value="TreeGrafter"/>
</dbReference>
<dbReference type="PANTHER" id="PTHR14859">
    <property type="entry name" value="CALCOFLUOR WHITE HYPERSENSITIVE PROTEIN PRECURSOR"/>
    <property type="match status" value="1"/>
</dbReference>
<gene>
    <name evidence="2" type="ORF">B5G41_12960</name>
</gene>
<dbReference type="eggNOG" id="COG3568">
    <property type="taxonomic scope" value="Bacteria"/>
</dbReference>
<dbReference type="OrthoDB" id="712861at2"/>
<dbReference type="GO" id="GO:0004519">
    <property type="term" value="F:endonuclease activity"/>
    <property type="evidence" value="ECO:0007669"/>
    <property type="project" value="UniProtKB-KW"/>
</dbReference>
<dbReference type="Pfam" id="PF03372">
    <property type="entry name" value="Exo_endo_phos"/>
    <property type="match status" value="1"/>
</dbReference>
<organism evidence="2 3">
    <name type="scientific">Alistipes onderdonkii</name>
    <dbReference type="NCBI Taxonomy" id="328813"/>
    <lineage>
        <taxon>Bacteria</taxon>
        <taxon>Pseudomonadati</taxon>
        <taxon>Bacteroidota</taxon>
        <taxon>Bacteroidia</taxon>
        <taxon>Bacteroidales</taxon>
        <taxon>Rikenellaceae</taxon>
        <taxon>Alistipes</taxon>
    </lineage>
</organism>
<accession>A0A1Y3QRK6</accession>
<dbReference type="InterPro" id="IPR051916">
    <property type="entry name" value="GPI-anchor_lipid_remodeler"/>
</dbReference>
<feature type="domain" description="Endonuclease/exonuclease/phosphatase" evidence="1">
    <location>
        <begin position="30"/>
        <end position="240"/>
    </location>
</feature>
<dbReference type="Proteomes" id="UP000195772">
    <property type="component" value="Unassembled WGS sequence"/>
</dbReference>
<sequence length="257" mass="27548">MKQPLRTLVLAVCCGLAAACTQRPERLKLMSYNIRNGIGIDNIQDIGRIARVILCEAPDLVALQELDSATLRVDGRYIPGELGRMTGMHATFGRAIGFAGGSYGVGLLSRTEPLAVRSIPLPGREEARVLLMAEFPDYTVCVTHLSLTPEDRHASLPLILQATDTCRKPVLLAGDFNTGDAAAVLAGLGGGFRILSDTTRMTFPSDNPAVRIDYILGRGLPTSATVTESAVNHTATASDHCPLWVTLAWKRGKQPGK</sequence>
<dbReference type="RefSeq" id="WP_087403333.1">
    <property type="nucleotide sequence ID" value="NZ_NFHB01000009.1"/>
</dbReference>
<dbReference type="SUPFAM" id="SSF56219">
    <property type="entry name" value="DNase I-like"/>
    <property type="match status" value="1"/>
</dbReference>
<dbReference type="Gene3D" id="3.60.10.10">
    <property type="entry name" value="Endonuclease/exonuclease/phosphatase"/>
    <property type="match status" value="1"/>
</dbReference>
<evidence type="ECO:0000259" key="1">
    <source>
        <dbReference type="Pfam" id="PF03372"/>
    </source>
</evidence>
<proteinExistence type="predicted"/>
<dbReference type="GO" id="GO:0016020">
    <property type="term" value="C:membrane"/>
    <property type="evidence" value="ECO:0007669"/>
    <property type="project" value="GOC"/>
</dbReference>
<keyword evidence="2" id="KW-0540">Nuclease</keyword>
<dbReference type="AlphaFoldDB" id="A0A1Y3QRK6"/>
<keyword evidence="2" id="KW-0378">Hydrolase</keyword>
<reference evidence="3" key="1">
    <citation type="submission" date="2017-04" db="EMBL/GenBank/DDBJ databases">
        <title>Function of individual gut microbiota members based on whole genome sequencing of pure cultures obtained from chicken caecum.</title>
        <authorList>
            <person name="Medvecky M."/>
            <person name="Cejkova D."/>
            <person name="Polansky O."/>
            <person name="Karasova D."/>
            <person name="Kubasova T."/>
            <person name="Cizek A."/>
            <person name="Rychlik I."/>
        </authorList>
    </citation>
    <scope>NUCLEOTIDE SEQUENCE [LARGE SCALE GENOMIC DNA]</scope>
    <source>
        <strain evidence="3">An90</strain>
    </source>
</reference>
<comment type="caution">
    <text evidence="2">The sequence shown here is derived from an EMBL/GenBank/DDBJ whole genome shotgun (WGS) entry which is preliminary data.</text>
</comment>
<keyword evidence="2" id="KW-0255">Endonuclease</keyword>
<dbReference type="PROSITE" id="PS51257">
    <property type="entry name" value="PROKAR_LIPOPROTEIN"/>
    <property type="match status" value="1"/>
</dbReference>
<protein>
    <submittedName>
        <fullName evidence="2">Endonuclease</fullName>
    </submittedName>
</protein>
<dbReference type="EMBL" id="NFHB01000009">
    <property type="protein sequence ID" value="OUN02264.1"/>
    <property type="molecule type" value="Genomic_DNA"/>
</dbReference>